<feature type="chain" id="PRO_5015135150" evidence="2">
    <location>
        <begin position="22"/>
        <end position="265"/>
    </location>
</feature>
<evidence type="ECO:0000313" key="3">
    <source>
        <dbReference type="EMBL" id="POM64590.1"/>
    </source>
</evidence>
<feature type="signal peptide" evidence="2">
    <location>
        <begin position="1"/>
        <end position="21"/>
    </location>
</feature>
<evidence type="ECO:0000256" key="2">
    <source>
        <dbReference type="SAM" id="SignalP"/>
    </source>
</evidence>
<organism evidence="3 4">
    <name type="scientific">Phytophthora palmivora</name>
    <dbReference type="NCBI Taxonomy" id="4796"/>
    <lineage>
        <taxon>Eukaryota</taxon>
        <taxon>Sar</taxon>
        <taxon>Stramenopiles</taxon>
        <taxon>Oomycota</taxon>
        <taxon>Peronosporomycetes</taxon>
        <taxon>Peronosporales</taxon>
        <taxon>Peronosporaceae</taxon>
        <taxon>Phytophthora</taxon>
    </lineage>
</organism>
<feature type="compositionally biased region" description="Low complexity" evidence="1">
    <location>
        <begin position="85"/>
        <end position="109"/>
    </location>
</feature>
<comment type="caution">
    <text evidence="3">The sequence shown here is derived from an EMBL/GenBank/DDBJ whole genome shotgun (WGS) entry which is preliminary data.</text>
</comment>
<keyword evidence="4" id="KW-1185">Reference proteome</keyword>
<keyword evidence="2" id="KW-0732">Signal</keyword>
<reference evidence="3 4" key="1">
    <citation type="journal article" date="2017" name="Genome Biol. Evol.">
        <title>Phytophthora megakarya and P. palmivora, closely related causal agents of cacao black pod rot, underwent increases in genome sizes and gene numbers by different mechanisms.</title>
        <authorList>
            <person name="Ali S.S."/>
            <person name="Shao J."/>
            <person name="Lary D.J."/>
            <person name="Kronmiller B."/>
            <person name="Shen D."/>
            <person name="Strem M.D."/>
            <person name="Amoako-Attah I."/>
            <person name="Akrofi A.Y."/>
            <person name="Begoude B.A."/>
            <person name="Ten Hoopen G.M."/>
            <person name="Coulibaly K."/>
            <person name="Kebe B.I."/>
            <person name="Melnick R.L."/>
            <person name="Guiltinan M.J."/>
            <person name="Tyler B.M."/>
            <person name="Meinhardt L.W."/>
            <person name="Bailey B.A."/>
        </authorList>
    </citation>
    <scope>NUCLEOTIDE SEQUENCE [LARGE SCALE GENOMIC DNA]</scope>
    <source>
        <strain evidence="4">sbr112.9</strain>
    </source>
</reference>
<dbReference type="AlphaFoldDB" id="A0A2P4XGB2"/>
<accession>A0A2P4XGB2</accession>
<protein>
    <submittedName>
        <fullName evidence="3">Cysteine-rich protein</fullName>
    </submittedName>
</protein>
<gene>
    <name evidence="3" type="ORF">PHPALM_19858</name>
</gene>
<dbReference type="OrthoDB" id="163959at2759"/>
<feature type="region of interest" description="Disordered" evidence="1">
    <location>
        <begin position="84"/>
        <end position="109"/>
    </location>
</feature>
<dbReference type="EMBL" id="NCKW01011074">
    <property type="protein sequence ID" value="POM64590.1"/>
    <property type="molecule type" value="Genomic_DNA"/>
</dbReference>
<evidence type="ECO:0000256" key="1">
    <source>
        <dbReference type="SAM" id="MobiDB-lite"/>
    </source>
</evidence>
<name>A0A2P4XGB2_9STRA</name>
<proteinExistence type="predicted"/>
<evidence type="ECO:0000313" key="4">
    <source>
        <dbReference type="Proteomes" id="UP000237271"/>
    </source>
</evidence>
<dbReference type="Proteomes" id="UP000237271">
    <property type="component" value="Unassembled WGS sequence"/>
</dbReference>
<sequence length="265" mass="27391">MFKSFLLAMVLTVAASSSARAVTCAEGESQMSVEGVEGVFCVVGSPCIATFSTGSCPAAQDGLPYGSYCGVVASGVYGCKVHSSAPTEAPTPEATTEAPTPEPTTEVPITTVEPTPVVPIPLTPYTDCSTETIHVSVQGVKGSFCVDEPVCVQQISTGNCPAPQDGLQFGSFCDLLRTGVYGCRRYTADNVPTNVTYEAPLDCTNNPAGDIPVSIVSGGDFCTPEPVCSGTIFGNCPKIQDGLLQDSECMIIETGVYGCVFMAST</sequence>